<keyword evidence="1" id="KW-0175">Coiled coil</keyword>
<feature type="compositionally biased region" description="Polar residues" evidence="2">
    <location>
        <begin position="278"/>
        <end position="287"/>
    </location>
</feature>
<keyword evidence="4" id="KW-1185">Reference proteome</keyword>
<evidence type="ECO:0000256" key="1">
    <source>
        <dbReference type="SAM" id="Coils"/>
    </source>
</evidence>
<feature type="coiled-coil region" evidence="1">
    <location>
        <begin position="7"/>
        <end position="48"/>
    </location>
</feature>
<dbReference type="Proteomes" id="UP001141327">
    <property type="component" value="Unassembled WGS sequence"/>
</dbReference>
<organism evidence="3 4">
    <name type="scientific">Paratrimastix pyriformis</name>
    <dbReference type="NCBI Taxonomy" id="342808"/>
    <lineage>
        <taxon>Eukaryota</taxon>
        <taxon>Metamonada</taxon>
        <taxon>Preaxostyla</taxon>
        <taxon>Paratrimastigidae</taxon>
        <taxon>Paratrimastix</taxon>
    </lineage>
</organism>
<dbReference type="EMBL" id="JAPMOS010000324">
    <property type="protein sequence ID" value="KAJ4453044.1"/>
    <property type="molecule type" value="Genomic_DNA"/>
</dbReference>
<sequence length="473" mass="52488">MNLYHLMEATNKRVLQAEQIIQGKEDELRQLREEVRSLRRDNNSQTSGFQSQLSSRVSVDDFSSFVRETQVCFDRMSNDQAKLGNRCKECEMGIEEVMSTVGQKASQQDLQVAPSLPTYGDYRPGDSSHFLPGLSVTIPSVVNLPLPTLPPPQAVQAALAQKASAEDMAARATKAQVIQALKRKANREEVEGALAKKADIEEVLSTIPVNRALSMKADAELVAHELENRLEKHEVAINGEAQYHAWSDQADQTLAAIQGDIKMKRADTHATRDPHTTPYLTQSNFSKPQPPKSQKLFGGWGSSVPLLSCHLYARMHKGSPMNTRLTEIAGQLTRANDEWQRASRATQREVQEKTAQFESRQEAFGASLQKFDQDNRERARIVAELAAQCTLTRGALEDLAAGHHKTEQLCSTLEKETKVLRAATDDQRDEMAGASARFAAVADTLNMSETIRGIREEIGEMRTSIKLVPAIKV</sequence>
<name>A0ABQ8U1M3_9EUKA</name>
<feature type="region of interest" description="Disordered" evidence="2">
    <location>
        <begin position="266"/>
        <end position="295"/>
    </location>
</feature>
<evidence type="ECO:0000256" key="2">
    <source>
        <dbReference type="SAM" id="MobiDB-lite"/>
    </source>
</evidence>
<feature type="compositionally biased region" description="Basic and acidic residues" evidence="2">
    <location>
        <begin position="266"/>
        <end position="275"/>
    </location>
</feature>
<evidence type="ECO:0000313" key="4">
    <source>
        <dbReference type="Proteomes" id="UP001141327"/>
    </source>
</evidence>
<proteinExistence type="predicted"/>
<comment type="caution">
    <text evidence="3">The sequence shown here is derived from an EMBL/GenBank/DDBJ whole genome shotgun (WGS) entry which is preliminary data.</text>
</comment>
<evidence type="ECO:0000313" key="3">
    <source>
        <dbReference type="EMBL" id="KAJ4453044.1"/>
    </source>
</evidence>
<accession>A0ABQ8U1M3</accession>
<reference evidence="3" key="1">
    <citation type="journal article" date="2022" name="bioRxiv">
        <title>Genomics of Preaxostyla Flagellates Illuminates Evolutionary Transitions and the Path Towards Mitochondrial Loss.</title>
        <authorList>
            <person name="Novak L.V.F."/>
            <person name="Treitli S.C."/>
            <person name="Pyrih J."/>
            <person name="Halakuc P."/>
            <person name="Pipaliya S.V."/>
            <person name="Vacek V."/>
            <person name="Brzon O."/>
            <person name="Soukal P."/>
            <person name="Eme L."/>
            <person name="Dacks J.B."/>
            <person name="Karnkowska A."/>
            <person name="Elias M."/>
            <person name="Hampl V."/>
        </authorList>
    </citation>
    <scope>NUCLEOTIDE SEQUENCE</scope>
    <source>
        <strain evidence="3">RCP-MX</strain>
    </source>
</reference>
<protein>
    <submittedName>
        <fullName evidence="3">Uncharacterized protein</fullName>
    </submittedName>
</protein>
<gene>
    <name evidence="3" type="ORF">PAPYR_12600</name>
</gene>